<dbReference type="InterPro" id="IPR027417">
    <property type="entry name" value="P-loop_NTPase"/>
</dbReference>
<reference evidence="1" key="1">
    <citation type="submission" date="2022-11" db="EMBL/GenBank/DDBJ databases">
        <title>Centuries of genome instability and evolution in soft-shell clam transmissible cancer (bioRxiv).</title>
        <authorList>
            <person name="Hart S.F.M."/>
            <person name="Yonemitsu M.A."/>
            <person name="Giersch R.M."/>
            <person name="Beal B.F."/>
            <person name="Arriagada G."/>
            <person name="Davis B.W."/>
            <person name="Ostrander E.A."/>
            <person name="Goff S.P."/>
            <person name="Metzger M.J."/>
        </authorList>
    </citation>
    <scope>NUCLEOTIDE SEQUENCE</scope>
    <source>
        <strain evidence="1">MELC-2E11</strain>
        <tissue evidence="1">Siphon/mantle</tissue>
    </source>
</reference>
<evidence type="ECO:0000313" key="1">
    <source>
        <dbReference type="EMBL" id="WAR24608.1"/>
    </source>
</evidence>
<name>A0ABY7FUT8_MYAAR</name>
<proteinExistence type="predicted"/>
<evidence type="ECO:0000313" key="2">
    <source>
        <dbReference type="Proteomes" id="UP001164746"/>
    </source>
</evidence>
<keyword evidence="2" id="KW-1185">Reference proteome</keyword>
<organism evidence="1 2">
    <name type="scientific">Mya arenaria</name>
    <name type="common">Soft-shell clam</name>
    <dbReference type="NCBI Taxonomy" id="6604"/>
    <lineage>
        <taxon>Eukaryota</taxon>
        <taxon>Metazoa</taxon>
        <taxon>Spiralia</taxon>
        <taxon>Lophotrochozoa</taxon>
        <taxon>Mollusca</taxon>
        <taxon>Bivalvia</taxon>
        <taxon>Autobranchia</taxon>
        <taxon>Heteroconchia</taxon>
        <taxon>Euheterodonta</taxon>
        <taxon>Imparidentia</taxon>
        <taxon>Neoheterodontei</taxon>
        <taxon>Myida</taxon>
        <taxon>Myoidea</taxon>
        <taxon>Myidae</taxon>
        <taxon>Mya</taxon>
    </lineage>
</organism>
<protein>
    <submittedName>
        <fullName evidence="1">PIF1-like protein</fullName>
    </submittedName>
</protein>
<sequence length="335" mass="37589">METITMTLNDQQYKALEEHNVLIYGQAISGKPHLVNLMYEQLTECDKNVAVTATTGTACTLYKQLNAMTLECNDTAQVGGSWRRTTDFLIIDECSMLSEKLFECLFEVMKLKNGDKPFGGMQSNLFEFIPHKVALKDIFRQKDKELADVINKVSTGFVSESSMDFMKTLKRLLKCKTVDDFNRQHILENAGELFEFKSSDSGAQKQLDRLLAPKVSWIKVGVPYIVFLYSSSTFCSSHLWHNQSDPSLKLSDTLTISSKFKHLSWNHVWFNISSPVSMRADLPALLFRRFTCICGILGGTRMWPNDSGISPCATSGFTPKAPQVGHVSADVPVTP</sequence>
<feature type="non-terminal residue" evidence="1">
    <location>
        <position position="1"/>
    </location>
</feature>
<dbReference type="Gene3D" id="3.40.50.300">
    <property type="entry name" value="P-loop containing nucleotide triphosphate hydrolases"/>
    <property type="match status" value="1"/>
</dbReference>
<dbReference type="Pfam" id="PF13604">
    <property type="entry name" value="AAA_30"/>
    <property type="match status" value="1"/>
</dbReference>
<dbReference type="EMBL" id="CP111024">
    <property type="protein sequence ID" value="WAR24608.1"/>
    <property type="molecule type" value="Genomic_DNA"/>
</dbReference>
<accession>A0ABY7FUT8</accession>
<gene>
    <name evidence="1" type="ORF">MAR_038277</name>
</gene>
<dbReference type="Proteomes" id="UP001164746">
    <property type="component" value="Chromosome 13"/>
</dbReference>
<dbReference type="SUPFAM" id="SSF52540">
    <property type="entry name" value="P-loop containing nucleoside triphosphate hydrolases"/>
    <property type="match status" value="1"/>
</dbReference>